<dbReference type="Pfam" id="PF00328">
    <property type="entry name" value="His_Phos_2"/>
    <property type="match status" value="1"/>
</dbReference>
<dbReference type="EMBL" id="MBFU01000405">
    <property type="protein sequence ID" value="PVZ99671.1"/>
    <property type="molecule type" value="Genomic_DNA"/>
</dbReference>
<dbReference type="InterPro" id="IPR033379">
    <property type="entry name" value="Acid_Pase_AS"/>
</dbReference>
<dbReference type="AlphaFoldDB" id="A0A2U1J3K6"/>
<dbReference type="InterPro" id="IPR050645">
    <property type="entry name" value="Histidine_acid_phosphatase"/>
</dbReference>
<proteinExistence type="inferred from homology"/>
<keyword evidence="2" id="KW-0378">Hydrolase</keyword>
<feature type="signal peptide" evidence="3">
    <location>
        <begin position="1"/>
        <end position="26"/>
    </location>
</feature>
<evidence type="ECO:0000256" key="1">
    <source>
        <dbReference type="ARBA" id="ARBA00005375"/>
    </source>
</evidence>
<evidence type="ECO:0000313" key="4">
    <source>
        <dbReference type="EMBL" id="PVZ99671.1"/>
    </source>
</evidence>
<keyword evidence="5" id="KW-1185">Reference proteome</keyword>
<dbReference type="Proteomes" id="UP000245591">
    <property type="component" value="Unassembled WGS sequence"/>
</dbReference>
<evidence type="ECO:0000313" key="5">
    <source>
        <dbReference type="Proteomes" id="UP000245591"/>
    </source>
</evidence>
<name>A0A2U1J3K6_SMIAN</name>
<comment type="similarity">
    <text evidence="1">Belongs to the histidine acid phosphatase family.</text>
</comment>
<dbReference type="InterPro" id="IPR029033">
    <property type="entry name" value="His_PPase_superfam"/>
</dbReference>
<dbReference type="PANTHER" id="PTHR11567">
    <property type="entry name" value="ACID PHOSPHATASE-RELATED"/>
    <property type="match status" value="1"/>
</dbReference>
<sequence length="491" mass="54065">MTAKNQVGIKSITIGLLAALTVSSIAVRDTSSSTGTVLFGGKQLDAKIINQYDYCQAPYPDPDTYTPLSNSKLVFVQTVTRHGTRTPSFFVPNNKAVYNDCGDSLNHLYEDNVHGDEVSGTVTQSTYSSKSGPKGFGYAYWQGNCFSGQLVNFGKKQQYDLGSVMRKIYVDKLGYLSKTLAKNSTGSIYVRTSNIPRTTDSAINFLGGLYPPQFREQGAVVKTGYVPSEQEYMYFNPAACPNISKLFATIMGSEQYQQYFNKTVPDLNRFINILGVPASNTAFSTQWGNAFDAAMAPLCMNKPLPCNKNGTCLTAADAKLGLENFYQEHLSLRRDNSQFANLYKLGEAPMLDDLISNIKEAIEFDEKNTNPALSRPFSLYSAHDETIVYILAALNASNEDMLPPPYTSSIVTEVWKDLSTCEYKVRIIYNGRILKVGGARGATSSLPVTIQQTVATATNPAWCDFNGCSLDKYMAYLSQYITNNTQALCTQ</sequence>
<dbReference type="Gene3D" id="3.40.50.1240">
    <property type="entry name" value="Phosphoglycerate mutase-like"/>
    <property type="match status" value="1"/>
</dbReference>
<evidence type="ECO:0008006" key="6">
    <source>
        <dbReference type="Google" id="ProtNLM"/>
    </source>
</evidence>
<reference evidence="4 5" key="1">
    <citation type="journal article" date="2018" name="MBio">
        <title>Comparative Genomics Reveals the Core Gene Toolbox for the Fungus-Insect Symbiosis.</title>
        <authorList>
            <person name="Wang Y."/>
            <person name="Stata M."/>
            <person name="Wang W."/>
            <person name="Stajich J.E."/>
            <person name="White M.M."/>
            <person name="Moncalvo J.M."/>
        </authorList>
    </citation>
    <scope>NUCLEOTIDE SEQUENCE [LARGE SCALE GENOMIC DNA]</scope>
    <source>
        <strain evidence="4 5">AUS-126-30</strain>
    </source>
</reference>
<keyword evidence="3" id="KW-0732">Signal</keyword>
<dbReference type="SUPFAM" id="SSF53254">
    <property type="entry name" value="Phosphoglycerate mutase-like"/>
    <property type="match status" value="1"/>
</dbReference>
<organism evidence="4 5">
    <name type="scientific">Smittium angustum</name>
    <dbReference type="NCBI Taxonomy" id="133377"/>
    <lineage>
        <taxon>Eukaryota</taxon>
        <taxon>Fungi</taxon>
        <taxon>Fungi incertae sedis</taxon>
        <taxon>Zoopagomycota</taxon>
        <taxon>Kickxellomycotina</taxon>
        <taxon>Harpellomycetes</taxon>
        <taxon>Harpellales</taxon>
        <taxon>Legeriomycetaceae</taxon>
        <taxon>Smittium</taxon>
    </lineage>
</organism>
<dbReference type="InterPro" id="IPR000560">
    <property type="entry name" value="His_Pase_clade-2"/>
</dbReference>
<dbReference type="PROSITE" id="PS00616">
    <property type="entry name" value="HIS_ACID_PHOSPHAT_1"/>
    <property type="match status" value="1"/>
</dbReference>
<dbReference type="CDD" id="cd07061">
    <property type="entry name" value="HP_HAP_like"/>
    <property type="match status" value="1"/>
</dbReference>
<accession>A0A2U1J3K6</accession>
<protein>
    <recommendedName>
        <fullName evidence="6">Acid phosphatase</fullName>
    </recommendedName>
</protein>
<dbReference type="GO" id="GO:0016791">
    <property type="term" value="F:phosphatase activity"/>
    <property type="evidence" value="ECO:0007669"/>
    <property type="project" value="TreeGrafter"/>
</dbReference>
<evidence type="ECO:0000256" key="2">
    <source>
        <dbReference type="ARBA" id="ARBA00022801"/>
    </source>
</evidence>
<comment type="caution">
    <text evidence="4">The sequence shown here is derived from an EMBL/GenBank/DDBJ whole genome shotgun (WGS) entry which is preliminary data.</text>
</comment>
<feature type="chain" id="PRO_5015564551" description="Acid phosphatase" evidence="3">
    <location>
        <begin position="27"/>
        <end position="491"/>
    </location>
</feature>
<dbReference type="PANTHER" id="PTHR11567:SF110">
    <property type="entry name" value="2-PHOSPHOXYLOSE PHOSPHATASE 1"/>
    <property type="match status" value="1"/>
</dbReference>
<gene>
    <name evidence="4" type="ORF">BB558_004316</name>
</gene>
<evidence type="ECO:0000256" key="3">
    <source>
        <dbReference type="SAM" id="SignalP"/>
    </source>
</evidence>